<dbReference type="Gene3D" id="3.40.1740.10">
    <property type="entry name" value="VC0467-like"/>
    <property type="match status" value="1"/>
</dbReference>
<dbReference type="Pfam" id="PF02622">
    <property type="entry name" value="DUF179"/>
    <property type="match status" value="1"/>
</dbReference>
<proteinExistence type="inferred from homology"/>
<sequence length="192" mass="20771">MDSSSLNPDELAGRLLLATPAIGDPRFSHSVIFLCAHSDQGAMGLVVNQLSEGVRFKSIMEQFDLPANREPEREVPVHVGGPVEGSRGFVLHTPDFVRESTLIIDDHYALTATVDILKAIALNEGPRRCVFALGYTGWAPGQLDAEIRDNGWLVAPADVELVYGGEHEQKWSRAMGRLGIDPGLFSSVAGHA</sequence>
<dbReference type="InterPro" id="IPR003774">
    <property type="entry name" value="AlgH-like"/>
</dbReference>
<organism evidence="3 4">
    <name type="scientific">Arboricoccus pini</name>
    <dbReference type="NCBI Taxonomy" id="1963835"/>
    <lineage>
        <taxon>Bacteria</taxon>
        <taxon>Pseudomonadati</taxon>
        <taxon>Pseudomonadota</taxon>
        <taxon>Alphaproteobacteria</taxon>
        <taxon>Geminicoccales</taxon>
        <taxon>Geminicoccaceae</taxon>
        <taxon>Arboricoccus</taxon>
    </lineage>
</organism>
<reference evidence="3 4" key="1">
    <citation type="submission" date="2017-06" db="EMBL/GenBank/DDBJ databases">
        <authorList>
            <person name="Kim H.J."/>
            <person name="Triplett B.A."/>
        </authorList>
    </citation>
    <scope>NUCLEOTIDE SEQUENCE [LARGE SCALE GENOMIC DNA]</scope>
    <source>
        <strain evidence="3 4">B29T1</strain>
    </source>
</reference>
<dbReference type="GO" id="GO:0005829">
    <property type="term" value="C:cytosol"/>
    <property type="evidence" value="ECO:0007669"/>
    <property type="project" value="TreeGrafter"/>
</dbReference>
<dbReference type="RefSeq" id="WP_088559666.1">
    <property type="nucleotide sequence ID" value="NZ_FYEH01000001.1"/>
</dbReference>
<keyword evidence="4" id="KW-1185">Reference proteome</keyword>
<dbReference type="EMBL" id="FYEH01000001">
    <property type="protein sequence ID" value="SNB53418.1"/>
    <property type="molecule type" value="Genomic_DNA"/>
</dbReference>
<protein>
    <recommendedName>
        <fullName evidence="2">UPF0301 protein SAMN07250955_101360</fullName>
    </recommendedName>
</protein>
<evidence type="ECO:0000256" key="1">
    <source>
        <dbReference type="ARBA" id="ARBA00009600"/>
    </source>
</evidence>
<dbReference type="HAMAP" id="MF_00758">
    <property type="entry name" value="UPF0301"/>
    <property type="match status" value="1"/>
</dbReference>
<dbReference type="SUPFAM" id="SSF143456">
    <property type="entry name" value="VC0467-like"/>
    <property type="match status" value="1"/>
</dbReference>
<comment type="similarity">
    <text evidence="1 2">Belongs to the UPF0301 (AlgH) family.</text>
</comment>
<dbReference type="AlphaFoldDB" id="A0A212Q2N2"/>
<dbReference type="PANTHER" id="PTHR30327">
    <property type="entry name" value="UNCHARACTERIZED PROTEIN YQGE"/>
    <property type="match status" value="1"/>
</dbReference>
<gene>
    <name evidence="3" type="ORF">SAMN07250955_101360</name>
</gene>
<evidence type="ECO:0000313" key="3">
    <source>
        <dbReference type="EMBL" id="SNB53418.1"/>
    </source>
</evidence>
<evidence type="ECO:0000313" key="4">
    <source>
        <dbReference type="Proteomes" id="UP000197065"/>
    </source>
</evidence>
<accession>A0A212Q2N2</accession>
<name>A0A212Q2N2_9PROT</name>
<dbReference type="OrthoDB" id="9807486at2"/>
<evidence type="ECO:0000256" key="2">
    <source>
        <dbReference type="HAMAP-Rule" id="MF_00758"/>
    </source>
</evidence>
<dbReference type="Proteomes" id="UP000197065">
    <property type="component" value="Unassembled WGS sequence"/>
</dbReference>
<dbReference type="PANTHER" id="PTHR30327:SF1">
    <property type="entry name" value="UPF0301 PROTEIN YQGE"/>
    <property type="match status" value="1"/>
</dbReference>
<dbReference type="NCBIfam" id="NF001268">
    <property type="entry name" value="PRK00228.1-4"/>
    <property type="match status" value="1"/>
</dbReference>